<feature type="region of interest" description="Disordered" evidence="5">
    <location>
        <begin position="279"/>
        <end position="308"/>
    </location>
</feature>
<evidence type="ECO:0000256" key="5">
    <source>
        <dbReference type="SAM" id="MobiDB-lite"/>
    </source>
</evidence>
<dbReference type="InterPro" id="IPR003593">
    <property type="entry name" value="AAA+_ATPase"/>
</dbReference>
<dbReference type="RefSeq" id="WP_200503717.1">
    <property type="nucleotide sequence ID" value="NZ_JAEDAJ010000014.1"/>
</dbReference>
<protein>
    <submittedName>
        <fullName evidence="7">ABC transporter ATP-binding protein</fullName>
    </submittedName>
</protein>
<keyword evidence="8" id="KW-1185">Reference proteome</keyword>
<dbReference type="InterPro" id="IPR017871">
    <property type="entry name" value="ABC_transporter-like_CS"/>
</dbReference>
<sequence>MNALITAQNLSVSFDDVEVVHDVSLTLRPGSCLGIVGESGSGKSVTARSLLGLNGERAAVRADRLEGAGTDLLRASDAQLRALRGRRIGYVLQDALVSLDPLRRVGAEIAEPLRVHGVPRRAREGRVQELLAAAGVPEPELRARQLPSELSGGLRQRALIAAALALDPEVLIADEPTTALDVTVQAQILSLLEANLAAGRAIILISHDLAVVERLADEVLVMKDGRVVEQGPTSQVLSRPADPYTRRLLAAVPSARSRGSRLSDAPPLELSARDREALGARRRGAGSSDGTDAAGAAGAPGSPADGPVLQVEVISKRFRGPDGRERTVVDDVSFALAAGETLGIVGESGSGKSTTARIALALAEPSAGRVLLDGEAWSGLRERRRRDRRRRISVVPQDPLGSFDPRWDVGRTIADAVPAETGGPARSEARARRVRELLEAVGLTAAHARRHPLSLSGGQRQRVAIARALATSPEILVLDEPVSALDVSIQAQVLDLLGDLQEALGTAHLFISHDLGVVHHVSDRVLVMQAGRVVEQGTADDVFFRPQHDYTRELVAALPHPTLQETA</sequence>
<dbReference type="SMART" id="SM00382">
    <property type="entry name" value="AAA"/>
    <property type="match status" value="2"/>
</dbReference>
<feature type="domain" description="ABC transporter" evidence="6">
    <location>
        <begin position="309"/>
        <end position="555"/>
    </location>
</feature>
<name>A0ABS1BDX7_9MICO</name>
<comment type="similarity">
    <text evidence="1">Belongs to the ABC transporter superfamily.</text>
</comment>
<dbReference type="NCBIfam" id="NF007739">
    <property type="entry name" value="PRK10419.1"/>
    <property type="match status" value="2"/>
</dbReference>
<feature type="compositionally biased region" description="Low complexity" evidence="5">
    <location>
        <begin position="285"/>
        <end position="307"/>
    </location>
</feature>
<keyword evidence="4 7" id="KW-0067">ATP-binding</keyword>
<dbReference type="InterPro" id="IPR050319">
    <property type="entry name" value="ABC_transp_ATP-bind"/>
</dbReference>
<dbReference type="SUPFAM" id="SSF52540">
    <property type="entry name" value="P-loop containing nucleoside triphosphate hydrolases"/>
    <property type="match status" value="2"/>
</dbReference>
<dbReference type="EMBL" id="JAEDAJ010000014">
    <property type="protein sequence ID" value="MBK0332823.1"/>
    <property type="molecule type" value="Genomic_DNA"/>
</dbReference>
<keyword evidence="3" id="KW-0547">Nucleotide-binding</keyword>
<accession>A0ABS1BDX7</accession>
<dbReference type="InterPro" id="IPR027417">
    <property type="entry name" value="P-loop_NTPase"/>
</dbReference>
<evidence type="ECO:0000313" key="8">
    <source>
        <dbReference type="Proteomes" id="UP000612352"/>
    </source>
</evidence>
<gene>
    <name evidence="7" type="ORF">I8D64_15580</name>
</gene>
<dbReference type="GO" id="GO:0005524">
    <property type="term" value="F:ATP binding"/>
    <property type="evidence" value="ECO:0007669"/>
    <property type="project" value="UniProtKB-KW"/>
</dbReference>
<evidence type="ECO:0000256" key="1">
    <source>
        <dbReference type="ARBA" id="ARBA00005417"/>
    </source>
</evidence>
<dbReference type="Gene3D" id="3.40.50.300">
    <property type="entry name" value="P-loop containing nucleotide triphosphate hydrolases"/>
    <property type="match status" value="2"/>
</dbReference>
<dbReference type="Proteomes" id="UP000612352">
    <property type="component" value="Unassembled WGS sequence"/>
</dbReference>
<dbReference type="NCBIfam" id="NF008453">
    <property type="entry name" value="PRK11308.1"/>
    <property type="match status" value="2"/>
</dbReference>
<evidence type="ECO:0000256" key="2">
    <source>
        <dbReference type="ARBA" id="ARBA00022448"/>
    </source>
</evidence>
<comment type="caution">
    <text evidence="7">The sequence shown here is derived from an EMBL/GenBank/DDBJ whole genome shotgun (WGS) entry which is preliminary data.</text>
</comment>
<dbReference type="Pfam" id="PF08352">
    <property type="entry name" value="oligo_HPY"/>
    <property type="match status" value="2"/>
</dbReference>
<keyword evidence="2" id="KW-0813">Transport</keyword>
<dbReference type="Pfam" id="PF00005">
    <property type="entry name" value="ABC_tran"/>
    <property type="match status" value="2"/>
</dbReference>
<dbReference type="PANTHER" id="PTHR43776:SF7">
    <property type="entry name" value="D,D-DIPEPTIDE TRANSPORT ATP-BINDING PROTEIN DDPF-RELATED"/>
    <property type="match status" value="1"/>
</dbReference>
<evidence type="ECO:0000259" key="6">
    <source>
        <dbReference type="PROSITE" id="PS50893"/>
    </source>
</evidence>
<dbReference type="CDD" id="cd03257">
    <property type="entry name" value="ABC_NikE_OppD_transporters"/>
    <property type="match status" value="2"/>
</dbReference>
<dbReference type="PANTHER" id="PTHR43776">
    <property type="entry name" value="TRANSPORT ATP-BINDING PROTEIN"/>
    <property type="match status" value="1"/>
</dbReference>
<dbReference type="PROSITE" id="PS50893">
    <property type="entry name" value="ABC_TRANSPORTER_2"/>
    <property type="match status" value="2"/>
</dbReference>
<evidence type="ECO:0000256" key="4">
    <source>
        <dbReference type="ARBA" id="ARBA00022840"/>
    </source>
</evidence>
<feature type="domain" description="ABC transporter" evidence="6">
    <location>
        <begin position="5"/>
        <end position="249"/>
    </location>
</feature>
<organism evidence="7 8">
    <name type="scientific">Brachybacterium halotolerans</name>
    <dbReference type="NCBI Taxonomy" id="2795215"/>
    <lineage>
        <taxon>Bacteria</taxon>
        <taxon>Bacillati</taxon>
        <taxon>Actinomycetota</taxon>
        <taxon>Actinomycetes</taxon>
        <taxon>Micrococcales</taxon>
        <taxon>Dermabacteraceae</taxon>
        <taxon>Brachybacterium</taxon>
    </lineage>
</organism>
<reference evidence="7 8" key="1">
    <citation type="submission" date="2020-12" db="EMBL/GenBank/DDBJ databases">
        <title>Brachybacterium sp. MASK1Z-5, whole genome shotgun sequence.</title>
        <authorList>
            <person name="Tuo L."/>
        </authorList>
    </citation>
    <scope>NUCLEOTIDE SEQUENCE [LARGE SCALE GENOMIC DNA]</scope>
    <source>
        <strain evidence="7 8">MASK1Z-5</strain>
    </source>
</reference>
<dbReference type="InterPro" id="IPR003439">
    <property type="entry name" value="ABC_transporter-like_ATP-bd"/>
</dbReference>
<proteinExistence type="inferred from homology"/>
<dbReference type="InterPro" id="IPR013563">
    <property type="entry name" value="Oligopep_ABC_C"/>
</dbReference>
<evidence type="ECO:0000256" key="3">
    <source>
        <dbReference type="ARBA" id="ARBA00022741"/>
    </source>
</evidence>
<dbReference type="PROSITE" id="PS00211">
    <property type="entry name" value="ABC_TRANSPORTER_1"/>
    <property type="match status" value="1"/>
</dbReference>
<evidence type="ECO:0000313" key="7">
    <source>
        <dbReference type="EMBL" id="MBK0332823.1"/>
    </source>
</evidence>